<evidence type="ECO:0000313" key="2">
    <source>
        <dbReference type="Proteomes" id="UP000317344"/>
    </source>
</evidence>
<dbReference type="EMBL" id="CP041765">
    <property type="protein sequence ID" value="QDQ97965.1"/>
    <property type="molecule type" value="Genomic_DNA"/>
</dbReference>
<reference evidence="1 2" key="1">
    <citation type="submission" date="2019-07" db="EMBL/GenBank/DDBJ databases">
        <title>Tomitella cavernea sp. nov., an actinomycete isolated from soil.</title>
        <authorList>
            <person name="Cheng J."/>
        </authorList>
    </citation>
    <scope>NUCLEOTIDE SEQUENCE [LARGE SCALE GENOMIC DNA]</scope>
    <source>
        <strain evidence="1 2">HY188</strain>
    </source>
</reference>
<dbReference type="Proteomes" id="UP000317344">
    <property type="component" value="Chromosome"/>
</dbReference>
<sequence length="306" mass="34183">MTTRCEVCDHTTGDDTHLCTKCTHALADVLHTVPRLVADLTDVRTWKPNTGDGTGRRARGDHPMPMRLDAGESIARPHRAMRYTILAVAEAIDETGPGTLDTDLNDRALNARAAQIRSGRDQDPARITDEPIGDHELAALWITDHPRELRCHPHAARMHDDLRATVRACRAAMDHKRPNVYRGPCPAYDDDGQPCAAALRAPRDATVIECPRCRAQHHSRDIDEANLERARDILVTVPEALRMLEELGQQVPRSTVYHWTKTRKISPHGYRHDGRTTDHQVHHRDPAVYRLGDILNRAATTTSAAA</sequence>
<name>A0A516X4G2_9ACTN</name>
<proteinExistence type="predicted"/>
<dbReference type="RefSeq" id="WP_143909175.1">
    <property type="nucleotide sequence ID" value="NZ_CP041765.1"/>
</dbReference>
<dbReference type="AlphaFoldDB" id="A0A516X4G2"/>
<keyword evidence="2" id="KW-1185">Reference proteome</keyword>
<organism evidence="1 2">
    <name type="scientific">Tomitella fengzijianii</name>
    <dbReference type="NCBI Taxonomy" id="2597660"/>
    <lineage>
        <taxon>Bacteria</taxon>
        <taxon>Bacillati</taxon>
        <taxon>Actinomycetota</taxon>
        <taxon>Actinomycetes</taxon>
        <taxon>Mycobacteriales</taxon>
        <taxon>Tomitella</taxon>
    </lineage>
</organism>
<accession>A0A516X4G2</accession>
<dbReference type="OrthoDB" id="3521994at2"/>
<gene>
    <name evidence="1" type="ORF">FO059_12380</name>
</gene>
<evidence type="ECO:0000313" key="1">
    <source>
        <dbReference type="EMBL" id="QDQ97965.1"/>
    </source>
</evidence>
<protein>
    <recommendedName>
        <fullName evidence="3">Helix-turn-helix DNA binding domain protein</fullName>
    </recommendedName>
</protein>
<reference evidence="1 2" key="2">
    <citation type="submission" date="2019-07" db="EMBL/GenBank/DDBJ databases">
        <authorList>
            <person name="Huang Y."/>
        </authorList>
    </citation>
    <scope>NUCLEOTIDE SEQUENCE [LARGE SCALE GENOMIC DNA]</scope>
    <source>
        <strain evidence="1 2">HY188</strain>
    </source>
</reference>
<dbReference type="KEGG" id="toy:FO059_12380"/>
<evidence type="ECO:0008006" key="3">
    <source>
        <dbReference type="Google" id="ProtNLM"/>
    </source>
</evidence>